<sequence length="99" mass="10992">MVEVFIVPSSKLSVSRTKWTNPTNGPAGSAIVHQRTSMYPVCEMDLKNHLCSEFFEPKSDPSPPVFLKGKKIPGLLSQLLLPVFTPCFDRSKNPLLCLC</sequence>
<evidence type="ECO:0000313" key="2">
    <source>
        <dbReference type="Proteomes" id="UP000886998"/>
    </source>
</evidence>
<dbReference type="AlphaFoldDB" id="A0A8X6YN30"/>
<gene>
    <name evidence="1" type="ORF">TNIN_225521</name>
</gene>
<dbReference type="Proteomes" id="UP000886998">
    <property type="component" value="Unassembled WGS sequence"/>
</dbReference>
<organism evidence="1 2">
    <name type="scientific">Trichonephila inaurata madagascariensis</name>
    <dbReference type="NCBI Taxonomy" id="2747483"/>
    <lineage>
        <taxon>Eukaryota</taxon>
        <taxon>Metazoa</taxon>
        <taxon>Ecdysozoa</taxon>
        <taxon>Arthropoda</taxon>
        <taxon>Chelicerata</taxon>
        <taxon>Arachnida</taxon>
        <taxon>Araneae</taxon>
        <taxon>Araneomorphae</taxon>
        <taxon>Entelegynae</taxon>
        <taxon>Araneoidea</taxon>
        <taxon>Nephilidae</taxon>
        <taxon>Trichonephila</taxon>
        <taxon>Trichonephila inaurata</taxon>
    </lineage>
</organism>
<protein>
    <submittedName>
        <fullName evidence="1">Uncharacterized protein</fullName>
    </submittedName>
</protein>
<accession>A0A8X6YN30</accession>
<keyword evidence="2" id="KW-1185">Reference proteome</keyword>
<evidence type="ECO:0000313" key="1">
    <source>
        <dbReference type="EMBL" id="GFY74907.1"/>
    </source>
</evidence>
<proteinExistence type="predicted"/>
<name>A0A8X6YN30_9ARAC</name>
<comment type="caution">
    <text evidence="1">The sequence shown here is derived from an EMBL/GenBank/DDBJ whole genome shotgun (WGS) entry which is preliminary data.</text>
</comment>
<reference evidence="1" key="1">
    <citation type="submission" date="2020-08" db="EMBL/GenBank/DDBJ databases">
        <title>Multicomponent nature underlies the extraordinary mechanical properties of spider dragline silk.</title>
        <authorList>
            <person name="Kono N."/>
            <person name="Nakamura H."/>
            <person name="Mori M."/>
            <person name="Yoshida Y."/>
            <person name="Ohtoshi R."/>
            <person name="Malay A.D."/>
            <person name="Moran D.A.P."/>
            <person name="Tomita M."/>
            <person name="Numata K."/>
            <person name="Arakawa K."/>
        </authorList>
    </citation>
    <scope>NUCLEOTIDE SEQUENCE</scope>
</reference>
<dbReference type="EMBL" id="BMAV01021019">
    <property type="protein sequence ID" value="GFY74907.1"/>
    <property type="molecule type" value="Genomic_DNA"/>
</dbReference>